<dbReference type="Gene3D" id="1.25.40.20">
    <property type="entry name" value="Ankyrin repeat-containing domain"/>
    <property type="match status" value="1"/>
</dbReference>
<reference evidence="1" key="1">
    <citation type="submission" date="2023-08" db="EMBL/GenBank/DDBJ databases">
        <title>Reference Genome Resource for the Citrus Pathogen Phytophthora citrophthora.</title>
        <authorList>
            <person name="Moller H."/>
            <person name="Coetzee B."/>
            <person name="Rose L.J."/>
            <person name="Van Niekerk J.M."/>
        </authorList>
    </citation>
    <scope>NUCLEOTIDE SEQUENCE</scope>
    <source>
        <strain evidence="1">STE-U-9442</strain>
    </source>
</reference>
<name>A0AAD9LAL8_9STRA</name>
<dbReference type="InterPro" id="IPR052050">
    <property type="entry name" value="SecEffector_AnkRepeat"/>
</dbReference>
<dbReference type="SUPFAM" id="SSF48403">
    <property type="entry name" value="Ankyrin repeat"/>
    <property type="match status" value="1"/>
</dbReference>
<sequence length="193" mass="21941">MDNAEIVQWLHANRTEGCTTDSMDCAAANGHLDVVKWLQANRSEGLTTKAMSGAASNGHLHMVQWLHEHTSAGCTSHAMDDAAEHGHLSVIKWLHTNRTEGCTDTAIMLSLKNDHLAVASWLKRTFPLLKPPYVELSWFERVFFPVVLFMQEHYVDILNRETFGENTFNLEDIFNLRPSSDAYIKDWLQETEV</sequence>
<evidence type="ECO:0000313" key="2">
    <source>
        <dbReference type="Proteomes" id="UP001259832"/>
    </source>
</evidence>
<dbReference type="InterPro" id="IPR002110">
    <property type="entry name" value="Ankyrin_rpt"/>
</dbReference>
<evidence type="ECO:0000313" key="1">
    <source>
        <dbReference type="EMBL" id="KAK1929391.1"/>
    </source>
</evidence>
<dbReference type="Proteomes" id="UP001259832">
    <property type="component" value="Unassembled WGS sequence"/>
</dbReference>
<accession>A0AAD9LAL8</accession>
<comment type="caution">
    <text evidence="1">The sequence shown here is derived from an EMBL/GenBank/DDBJ whole genome shotgun (WGS) entry which is preliminary data.</text>
</comment>
<dbReference type="Pfam" id="PF12796">
    <property type="entry name" value="Ank_2"/>
    <property type="match status" value="1"/>
</dbReference>
<dbReference type="PANTHER" id="PTHR46586:SF3">
    <property type="entry name" value="ANKYRIN REPEAT-CONTAINING PROTEIN"/>
    <property type="match status" value="1"/>
</dbReference>
<gene>
    <name evidence="1" type="ORF">P3T76_015143</name>
</gene>
<dbReference type="PANTHER" id="PTHR46586">
    <property type="entry name" value="ANKYRIN REPEAT-CONTAINING PROTEIN"/>
    <property type="match status" value="1"/>
</dbReference>
<dbReference type="InterPro" id="IPR036770">
    <property type="entry name" value="Ankyrin_rpt-contain_sf"/>
</dbReference>
<dbReference type="AlphaFoldDB" id="A0AAD9LAL8"/>
<keyword evidence="2" id="KW-1185">Reference proteome</keyword>
<dbReference type="EMBL" id="JASMQC010000049">
    <property type="protein sequence ID" value="KAK1929391.1"/>
    <property type="molecule type" value="Genomic_DNA"/>
</dbReference>
<organism evidence="1 2">
    <name type="scientific">Phytophthora citrophthora</name>
    <dbReference type="NCBI Taxonomy" id="4793"/>
    <lineage>
        <taxon>Eukaryota</taxon>
        <taxon>Sar</taxon>
        <taxon>Stramenopiles</taxon>
        <taxon>Oomycota</taxon>
        <taxon>Peronosporomycetes</taxon>
        <taxon>Peronosporales</taxon>
        <taxon>Peronosporaceae</taxon>
        <taxon>Phytophthora</taxon>
    </lineage>
</organism>
<protein>
    <submittedName>
        <fullName evidence="1">Ankyrin repeat protein</fullName>
    </submittedName>
</protein>
<proteinExistence type="predicted"/>